<reference evidence="1 2" key="1">
    <citation type="journal article" date="2013" name="Genome Announc.">
        <title>Draft Genome Sequence of Helicobacter fennelliae Strain MRY12-0050, Isolated from a Bacteremia Patient.</title>
        <authorList>
            <person name="Rimbara E."/>
            <person name="Matsui M."/>
            <person name="Mori S."/>
            <person name="Suzuki S."/>
            <person name="Suzuki M."/>
            <person name="Kim H."/>
            <person name="Sekizuka T."/>
            <person name="Kuroda M."/>
            <person name="Shibayama K."/>
        </authorList>
    </citation>
    <scope>NUCLEOTIDE SEQUENCE [LARGE SCALE GENOMIC DNA]</scope>
    <source>
        <strain evidence="1 2">MRY12-0050</strain>
    </source>
</reference>
<proteinExistence type="predicted"/>
<sequence length="186" mass="21929">MEKEIHKHLDNPALRGMVTTEEMLPYPKVAKNVEAEIDKKHKNFTWKVKADDESILAYGSREYMKDDKEINRLLTAHSKAESNERMAEVDRRGHPYHSIFNDFNFRKSANNESITQNDYIIPQERNIFNEKDIKKISLDERLTLLQSNQQEIANLPRASEVSIKEEEDTKHNNKLDEVKHIKRIKQ</sequence>
<evidence type="ECO:0000313" key="1">
    <source>
        <dbReference type="EMBL" id="GAD20159.1"/>
    </source>
</evidence>
<accession>T1CTD7</accession>
<dbReference type="EMBL" id="BASD01000035">
    <property type="protein sequence ID" value="GAD20159.1"/>
    <property type="molecule type" value="Genomic_DNA"/>
</dbReference>
<name>T1CTD7_9HELI</name>
<dbReference type="AlphaFoldDB" id="T1CTD7"/>
<organism evidence="1 2">
    <name type="scientific">Helicobacter fennelliae MRY12-0050</name>
    <dbReference type="NCBI Taxonomy" id="1325130"/>
    <lineage>
        <taxon>Bacteria</taxon>
        <taxon>Pseudomonadati</taxon>
        <taxon>Campylobacterota</taxon>
        <taxon>Epsilonproteobacteria</taxon>
        <taxon>Campylobacterales</taxon>
        <taxon>Helicobacteraceae</taxon>
        <taxon>Helicobacter</taxon>
    </lineage>
</organism>
<comment type="caution">
    <text evidence="1">The sequence shown here is derived from an EMBL/GenBank/DDBJ whole genome shotgun (WGS) entry which is preliminary data.</text>
</comment>
<gene>
    <name evidence="1" type="ORF">HFN_1403</name>
</gene>
<dbReference type="Proteomes" id="UP000018143">
    <property type="component" value="Unassembled WGS sequence"/>
</dbReference>
<evidence type="ECO:0000313" key="2">
    <source>
        <dbReference type="Proteomes" id="UP000018143"/>
    </source>
</evidence>
<dbReference type="STRING" id="1325130.HFN_1403"/>
<protein>
    <submittedName>
        <fullName evidence="1">Uncharacterized protein</fullName>
    </submittedName>
</protein>
<keyword evidence="2" id="KW-1185">Reference proteome</keyword>